<reference evidence="2 3" key="1">
    <citation type="submission" date="2019-06" db="EMBL/GenBank/DDBJ databases">
        <title>Whole genome shotgun sequence of Pseudonocardia hydrocarbonoxydans NBRC 14498.</title>
        <authorList>
            <person name="Hosoyama A."/>
            <person name="Uohara A."/>
            <person name="Ohji S."/>
            <person name="Ichikawa N."/>
        </authorList>
    </citation>
    <scope>NUCLEOTIDE SEQUENCE [LARGE SCALE GENOMIC DNA]</scope>
    <source>
        <strain evidence="2 3">NBRC 14498</strain>
    </source>
</reference>
<comment type="caution">
    <text evidence="2">The sequence shown here is derived from an EMBL/GenBank/DDBJ whole genome shotgun (WGS) entry which is preliminary data.</text>
</comment>
<gene>
    <name evidence="2" type="ORF">PHY01_40330</name>
</gene>
<evidence type="ECO:0000313" key="3">
    <source>
        <dbReference type="Proteomes" id="UP000320338"/>
    </source>
</evidence>
<dbReference type="Pfam" id="PF07978">
    <property type="entry name" value="NIPSNAP"/>
    <property type="match status" value="1"/>
</dbReference>
<organism evidence="2 3">
    <name type="scientific">Pseudonocardia hydrocarbonoxydans</name>
    <dbReference type="NCBI Taxonomy" id="76726"/>
    <lineage>
        <taxon>Bacteria</taxon>
        <taxon>Bacillati</taxon>
        <taxon>Actinomycetota</taxon>
        <taxon>Actinomycetes</taxon>
        <taxon>Pseudonocardiales</taxon>
        <taxon>Pseudonocardiaceae</taxon>
        <taxon>Pseudonocardia</taxon>
    </lineage>
</organism>
<dbReference type="Proteomes" id="UP000320338">
    <property type="component" value="Unassembled WGS sequence"/>
</dbReference>
<sequence>MLYELREYTAVPGRLPRLIQRFNDVTIELFRKHGMDLVFLSRTDFGEDSKNEIVYVLRFSSYDEMERCWAAFFADPQWRAAASASEVDGPLVASVRRRLLTTAEFPESP</sequence>
<dbReference type="InterPro" id="IPR011008">
    <property type="entry name" value="Dimeric_a/b-barrel"/>
</dbReference>
<evidence type="ECO:0000313" key="2">
    <source>
        <dbReference type="EMBL" id="GEC21750.1"/>
    </source>
</evidence>
<name>A0A4Y3WUK1_9PSEU</name>
<keyword evidence="3" id="KW-1185">Reference proteome</keyword>
<protein>
    <submittedName>
        <fullName evidence="2">NIPSNAP family protein</fullName>
    </submittedName>
</protein>
<dbReference type="SUPFAM" id="SSF54909">
    <property type="entry name" value="Dimeric alpha+beta barrel"/>
    <property type="match status" value="1"/>
</dbReference>
<dbReference type="RefSeq" id="WP_141280612.1">
    <property type="nucleotide sequence ID" value="NZ_BAAARZ010000039.1"/>
</dbReference>
<accession>A0A4Y3WUK1</accession>
<dbReference type="EMBL" id="BJNG01000036">
    <property type="protein sequence ID" value="GEC21750.1"/>
    <property type="molecule type" value="Genomic_DNA"/>
</dbReference>
<feature type="domain" description="NIPSNAP" evidence="1">
    <location>
        <begin position="3"/>
        <end position="105"/>
    </location>
</feature>
<dbReference type="InterPro" id="IPR012577">
    <property type="entry name" value="NIPSNAP"/>
</dbReference>
<dbReference type="AlphaFoldDB" id="A0A4Y3WUK1"/>
<dbReference type="OrthoDB" id="9809695at2"/>
<proteinExistence type="predicted"/>
<dbReference type="Gene3D" id="3.30.70.100">
    <property type="match status" value="1"/>
</dbReference>
<evidence type="ECO:0000259" key="1">
    <source>
        <dbReference type="Pfam" id="PF07978"/>
    </source>
</evidence>